<feature type="region of interest" description="Disordered" evidence="1">
    <location>
        <begin position="1"/>
        <end position="22"/>
    </location>
</feature>
<gene>
    <name evidence="2" type="ORF">BN4615_P4997</name>
</gene>
<organism evidence="2">
    <name type="scientific">Nonomuraea gerenzanensis</name>
    <dbReference type="NCBI Taxonomy" id="93944"/>
    <lineage>
        <taxon>Bacteria</taxon>
        <taxon>Bacillati</taxon>
        <taxon>Actinomycetota</taxon>
        <taxon>Actinomycetes</taxon>
        <taxon>Streptosporangiales</taxon>
        <taxon>Streptosporangiaceae</taxon>
        <taxon>Nonomuraea</taxon>
    </lineage>
</organism>
<reference evidence="2" key="1">
    <citation type="submission" date="2016-04" db="EMBL/GenBank/DDBJ databases">
        <authorList>
            <person name="Evans L.H."/>
            <person name="Alamgir A."/>
            <person name="Owens N."/>
            <person name="Weber N.D."/>
            <person name="Virtaneva K."/>
            <person name="Barbian K."/>
            <person name="Babar A."/>
            <person name="Rosenke K."/>
        </authorList>
    </citation>
    <scope>NUCLEOTIDE SEQUENCE</scope>
    <source>
        <strain evidence="2">Nono1</strain>
    </source>
</reference>
<accession>A0A1M4E9A4</accession>
<evidence type="ECO:0000256" key="1">
    <source>
        <dbReference type="SAM" id="MobiDB-lite"/>
    </source>
</evidence>
<sequence>MPASGRHPGPGVDDRDDLAGRYPYRRAYLPVSRLEDGTMADR</sequence>
<proteinExistence type="predicted"/>
<name>A0A1M4E9A4_9ACTN</name>
<dbReference type="EMBL" id="LT559118">
    <property type="protein sequence ID" value="SBO95481.1"/>
    <property type="molecule type" value="Genomic_DNA"/>
</dbReference>
<evidence type="ECO:0000313" key="2">
    <source>
        <dbReference type="EMBL" id="SBO95481.1"/>
    </source>
</evidence>
<protein>
    <submittedName>
        <fullName evidence="2">Starvation sensing protein RspA</fullName>
    </submittedName>
</protein>
<dbReference type="AlphaFoldDB" id="A0A1M4E9A4"/>